<sequence length="176" mass="19840">MKKAMLLICGVIFFVGCASRTYTTSIDECKPKWYKNKEFSKGDDIIYGYSVEQSFDASTASGLGLGSAQIEALKQVNTRLKQEIKKGVDQKAKKIANESASELTNALYNRLAVSIDEPCPFCKIVEQAECQNNSGEIVVYTKVELKTENYLNRDLRNRLDTLLEDSDKLLEELKEF</sequence>
<protein>
    <recommendedName>
        <fullName evidence="2">LPP20 lipoprotein</fullName>
    </recommendedName>
</protein>
<gene>
    <name evidence="1" type="ORF">METZ01_LOCUS344830</name>
</gene>
<reference evidence="1" key="1">
    <citation type="submission" date="2018-05" db="EMBL/GenBank/DDBJ databases">
        <authorList>
            <person name="Lanie J.A."/>
            <person name="Ng W.-L."/>
            <person name="Kazmierczak K.M."/>
            <person name="Andrzejewski T.M."/>
            <person name="Davidsen T.M."/>
            <person name="Wayne K.J."/>
            <person name="Tettelin H."/>
            <person name="Glass J.I."/>
            <person name="Rusch D."/>
            <person name="Podicherti R."/>
            <person name="Tsui H.-C.T."/>
            <person name="Winkler M.E."/>
        </authorList>
    </citation>
    <scope>NUCLEOTIDE SEQUENCE</scope>
</reference>
<name>A0A382R2Q8_9ZZZZ</name>
<organism evidence="1">
    <name type="scientific">marine metagenome</name>
    <dbReference type="NCBI Taxonomy" id="408172"/>
    <lineage>
        <taxon>unclassified sequences</taxon>
        <taxon>metagenomes</taxon>
        <taxon>ecological metagenomes</taxon>
    </lineage>
</organism>
<evidence type="ECO:0008006" key="2">
    <source>
        <dbReference type="Google" id="ProtNLM"/>
    </source>
</evidence>
<dbReference type="AlphaFoldDB" id="A0A382R2Q8"/>
<proteinExistence type="predicted"/>
<evidence type="ECO:0000313" key="1">
    <source>
        <dbReference type="EMBL" id="SVC91976.1"/>
    </source>
</evidence>
<dbReference type="PROSITE" id="PS51257">
    <property type="entry name" value="PROKAR_LIPOPROTEIN"/>
    <property type="match status" value="1"/>
</dbReference>
<dbReference type="EMBL" id="UINC01118687">
    <property type="protein sequence ID" value="SVC91976.1"/>
    <property type="molecule type" value="Genomic_DNA"/>
</dbReference>
<accession>A0A382R2Q8</accession>